<dbReference type="Proteomes" id="UP000271974">
    <property type="component" value="Unassembled WGS sequence"/>
</dbReference>
<dbReference type="AlphaFoldDB" id="A0A433TXB5"/>
<dbReference type="EMBL" id="RQTK01000145">
    <property type="protein sequence ID" value="RUS86244.1"/>
    <property type="molecule type" value="Genomic_DNA"/>
</dbReference>
<keyword evidence="2" id="KW-1133">Transmembrane helix</keyword>
<feature type="region of interest" description="Disordered" evidence="1">
    <location>
        <begin position="296"/>
        <end position="318"/>
    </location>
</feature>
<evidence type="ECO:0000256" key="1">
    <source>
        <dbReference type="SAM" id="MobiDB-lite"/>
    </source>
</evidence>
<evidence type="ECO:0000313" key="3">
    <source>
        <dbReference type="EMBL" id="RUS86244.1"/>
    </source>
</evidence>
<accession>A0A433TXB5</accession>
<feature type="compositionally biased region" description="Low complexity" evidence="1">
    <location>
        <begin position="259"/>
        <end position="269"/>
    </location>
</feature>
<feature type="region of interest" description="Disordered" evidence="1">
    <location>
        <begin position="222"/>
        <end position="279"/>
    </location>
</feature>
<proteinExistence type="predicted"/>
<feature type="transmembrane region" description="Helical" evidence="2">
    <location>
        <begin position="188"/>
        <end position="212"/>
    </location>
</feature>
<name>A0A433TXB5_ELYCH</name>
<evidence type="ECO:0008006" key="5">
    <source>
        <dbReference type="Google" id="ProtNLM"/>
    </source>
</evidence>
<organism evidence="3 4">
    <name type="scientific">Elysia chlorotica</name>
    <name type="common">Eastern emerald elysia</name>
    <name type="synonym">Sea slug</name>
    <dbReference type="NCBI Taxonomy" id="188477"/>
    <lineage>
        <taxon>Eukaryota</taxon>
        <taxon>Metazoa</taxon>
        <taxon>Spiralia</taxon>
        <taxon>Lophotrochozoa</taxon>
        <taxon>Mollusca</taxon>
        <taxon>Gastropoda</taxon>
        <taxon>Heterobranchia</taxon>
        <taxon>Euthyneura</taxon>
        <taxon>Panpulmonata</taxon>
        <taxon>Sacoglossa</taxon>
        <taxon>Placobranchoidea</taxon>
        <taxon>Plakobranchidae</taxon>
        <taxon>Elysia</taxon>
    </lineage>
</organism>
<protein>
    <recommendedName>
        <fullName evidence="5">SEA domain-containing protein</fullName>
    </recommendedName>
</protein>
<evidence type="ECO:0000313" key="4">
    <source>
        <dbReference type="Proteomes" id="UP000271974"/>
    </source>
</evidence>
<feature type="compositionally biased region" description="Low complexity" evidence="1">
    <location>
        <begin position="225"/>
        <end position="237"/>
    </location>
</feature>
<comment type="caution">
    <text evidence="3">The sequence shown here is derived from an EMBL/GenBank/DDBJ whole genome shotgun (WGS) entry which is preliminary data.</text>
</comment>
<keyword evidence="4" id="KW-1185">Reference proteome</keyword>
<gene>
    <name evidence="3" type="ORF">EGW08_005986</name>
</gene>
<dbReference type="OrthoDB" id="10601515at2759"/>
<feature type="non-terminal residue" evidence="3">
    <location>
        <position position="335"/>
    </location>
</feature>
<reference evidence="3 4" key="1">
    <citation type="submission" date="2019-01" db="EMBL/GenBank/DDBJ databases">
        <title>A draft genome assembly of the solar-powered sea slug Elysia chlorotica.</title>
        <authorList>
            <person name="Cai H."/>
            <person name="Li Q."/>
            <person name="Fang X."/>
            <person name="Li J."/>
            <person name="Curtis N.E."/>
            <person name="Altenburger A."/>
            <person name="Shibata T."/>
            <person name="Feng M."/>
            <person name="Maeda T."/>
            <person name="Schwartz J.A."/>
            <person name="Shigenobu S."/>
            <person name="Lundholm N."/>
            <person name="Nishiyama T."/>
            <person name="Yang H."/>
            <person name="Hasebe M."/>
            <person name="Li S."/>
            <person name="Pierce S.K."/>
            <person name="Wang J."/>
        </authorList>
    </citation>
    <scope>NUCLEOTIDE SEQUENCE [LARGE SCALE GENOMIC DNA]</scope>
    <source>
        <strain evidence="3">EC2010</strain>
        <tissue evidence="3">Whole organism of an adult</tissue>
    </source>
</reference>
<keyword evidence="2" id="KW-0472">Membrane</keyword>
<keyword evidence="2" id="KW-0812">Transmembrane</keyword>
<evidence type="ECO:0000256" key="2">
    <source>
        <dbReference type="SAM" id="Phobius"/>
    </source>
</evidence>
<sequence>MSGGASTVVPFTIRLTIPGASEQILNSSSQDFRAMEEKLSKQILEAADGVIAQSALSVAIVKFTRESPLTFVADSQIAVNETAGSEALASKLATLSLGLRTADVSSASPGASVLGLSVIQYPVSNTSTLCDVFESLYNCSAGYACNDTDGTAKCTEAPPTVAPPTVAPTTVAPTTVPPTADDDSNTGLIVGLSVGIPVFLLLAALLACLVCLCTRRRRRRRYDDQSSQASGQQSNDSVLHKRWAPQPGVPYNPFQFRESGSSRSNSTASGQARPRPVFPLDKQADQFVSPWMAKGAATSEFETPREQGADRAGPPNANSNFSWEYMFSLLEPHVP</sequence>